<dbReference type="PATRIC" id="fig|179408.3.peg.3443"/>
<dbReference type="Pfam" id="PF13473">
    <property type="entry name" value="Cupredoxin_1"/>
    <property type="match status" value="2"/>
</dbReference>
<keyword evidence="1" id="KW-1133">Transmembrane helix</keyword>
<evidence type="ECO:0000313" key="4">
    <source>
        <dbReference type="Proteomes" id="UP000010478"/>
    </source>
</evidence>
<keyword evidence="4" id="KW-1185">Reference proteome</keyword>
<dbReference type="Proteomes" id="UP000010478">
    <property type="component" value="Chromosome"/>
</dbReference>
<feature type="domain" description="EfeO-type cupredoxin-like" evidence="2">
    <location>
        <begin position="69"/>
        <end position="173"/>
    </location>
</feature>
<dbReference type="InterPro" id="IPR008972">
    <property type="entry name" value="Cupredoxin"/>
</dbReference>
<dbReference type="AlphaFoldDB" id="K9VGH7"/>
<dbReference type="RefSeq" id="WP_015176497.1">
    <property type="nucleotide sequence ID" value="NC_019729.1"/>
</dbReference>
<dbReference type="KEGG" id="oni:Osc7112_2805"/>
<accession>K9VGH7</accession>
<dbReference type="SUPFAM" id="SSF49503">
    <property type="entry name" value="Cupredoxins"/>
    <property type="match status" value="2"/>
</dbReference>
<protein>
    <recommendedName>
        <fullName evidence="2">EfeO-type cupredoxin-like domain-containing protein</fullName>
    </recommendedName>
</protein>
<dbReference type="OrthoDB" id="9800141at2"/>
<dbReference type="Gene3D" id="2.60.40.420">
    <property type="entry name" value="Cupredoxins - blue copper proteins"/>
    <property type="match status" value="2"/>
</dbReference>
<evidence type="ECO:0000313" key="3">
    <source>
        <dbReference type="EMBL" id="AFZ07213.1"/>
    </source>
</evidence>
<sequence precursor="true">MLGRKTIIGTIASLGVVLAMLSGEGIAQNTHETHPTQTQQKSQFHRIEQPLSNKILVTWAGIGLISLELWWFLLSKPKSQKAITASGGIQEVTVTVDGGYEPSRIVVQAGQPVRLNFHRQDPSSCLEQVLIPDFHIAADLHLNQVTSVEFTPKKAGSYLFSCGMNMFRGEIIAEDRQLESTGLKEPQTLTASQLNPSMSTHQHETIIDAEAMEINPTVDRGIQKVTIIVNKGYTPNHLVVKAGKPVQLNFLRETSSGCLAKVLIPDFGIATDLSFNQVTTIELTPEDVGKHTFSCGMNMFRGIIEVQAAHVSDPDEMAAQFLNN</sequence>
<feature type="transmembrane region" description="Helical" evidence="1">
    <location>
        <begin position="51"/>
        <end position="73"/>
    </location>
</feature>
<dbReference type="EMBL" id="CP003614">
    <property type="protein sequence ID" value="AFZ07213.1"/>
    <property type="molecule type" value="Genomic_DNA"/>
</dbReference>
<dbReference type="InterPro" id="IPR028096">
    <property type="entry name" value="EfeO_Cupredoxin"/>
</dbReference>
<evidence type="ECO:0000259" key="2">
    <source>
        <dbReference type="Pfam" id="PF13473"/>
    </source>
</evidence>
<dbReference type="eggNOG" id="COG4633">
    <property type="taxonomic scope" value="Bacteria"/>
</dbReference>
<organism evidence="3 4">
    <name type="scientific">Phormidium nigroviride PCC 7112</name>
    <dbReference type="NCBI Taxonomy" id="179408"/>
    <lineage>
        <taxon>Bacteria</taxon>
        <taxon>Bacillati</taxon>
        <taxon>Cyanobacteriota</taxon>
        <taxon>Cyanophyceae</taxon>
        <taxon>Oscillatoriophycideae</taxon>
        <taxon>Oscillatoriales</taxon>
        <taxon>Oscillatoriaceae</taxon>
        <taxon>Phormidium</taxon>
    </lineage>
</organism>
<dbReference type="STRING" id="179408.Osc7112_2805"/>
<keyword evidence="1" id="KW-0812">Transmembrane</keyword>
<gene>
    <name evidence="3" type="ORF">Osc7112_2805</name>
</gene>
<feature type="domain" description="EfeO-type cupredoxin-like" evidence="2">
    <location>
        <begin position="221"/>
        <end position="304"/>
    </location>
</feature>
<reference evidence="3 4" key="1">
    <citation type="submission" date="2012-05" db="EMBL/GenBank/DDBJ databases">
        <title>Finished chromosome of genome of Oscillatoria sp. PCC 7112.</title>
        <authorList>
            <consortium name="US DOE Joint Genome Institute"/>
            <person name="Gugger M."/>
            <person name="Coursin T."/>
            <person name="Rippka R."/>
            <person name="Tandeau De Marsac N."/>
            <person name="Huntemann M."/>
            <person name="Wei C.-L."/>
            <person name="Han J."/>
            <person name="Detter J.C."/>
            <person name="Han C."/>
            <person name="Tapia R."/>
            <person name="Davenport K."/>
            <person name="Daligault H."/>
            <person name="Erkkila T."/>
            <person name="Gu W."/>
            <person name="Munk A.C.C."/>
            <person name="Teshima H."/>
            <person name="Xu Y."/>
            <person name="Chain P."/>
            <person name="Chen A."/>
            <person name="Krypides N."/>
            <person name="Mavromatis K."/>
            <person name="Markowitz V."/>
            <person name="Szeto E."/>
            <person name="Ivanova N."/>
            <person name="Mikhailova N."/>
            <person name="Ovchinnikova G."/>
            <person name="Pagani I."/>
            <person name="Pati A."/>
            <person name="Goodwin L."/>
            <person name="Peters L."/>
            <person name="Pitluck S."/>
            <person name="Woyke T."/>
            <person name="Kerfeld C."/>
        </authorList>
    </citation>
    <scope>NUCLEOTIDE SEQUENCE [LARGE SCALE GENOMIC DNA]</scope>
    <source>
        <strain evidence="3 4">PCC 7112</strain>
    </source>
</reference>
<name>K9VGH7_9CYAN</name>
<keyword evidence="1" id="KW-0472">Membrane</keyword>
<dbReference type="HOGENOM" id="CLU_857486_0_0_3"/>
<evidence type="ECO:0000256" key="1">
    <source>
        <dbReference type="SAM" id="Phobius"/>
    </source>
</evidence>
<proteinExistence type="predicted"/>